<evidence type="ECO:0000313" key="1">
    <source>
        <dbReference type="EMBL" id="CAA0079116.1"/>
    </source>
</evidence>
<dbReference type="RefSeq" id="WP_159228474.1">
    <property type="nucleotide sequence ID" value="NZ_CACSIP010000001.1"/>
</dbReference>
<name>A0A5S9MPZ7_MYCVN</name>
<organism evidence="1 2">
    <name type="scientific">Mycolicibacterium vanbaalenii</name>
    <name type="common">Mycobacterium vanbaalenii</name>
    <dbReference type="NCBI Taxonomy" id="110539"/>
    <lineage>
        <taxon>Bacteria</taxon>
        <taxon>Bacillati</taxon>
        <taxon>Actinomycetota</taxon>
        <taxon>Actinomycetes</taxon>
        <taxon>Mycobacteriales</taxon>
        <taxon>Mycobacteriaceae</taxon>
        <taxon>Mycolicibacterium</taxon>
    </lineage>
</organism>
<evidence type="ECO:0000313" key="2">
    <source>
        <dbReference type="Proteomes" id="UP000430146"/>
    </source>
</evidence>
<reference evidence="1 2" key="1">
    <citation type="submission" date="2019-11" db="EMBL/GenBank/DDBJ databases">
        <authorList>
            <person name="Holert J."/>
        </authorList>
    </citation>
    <scope>NUCLEOTIDE SEQUENCE [LARGE SCALE GENOMIC DNA]</scope>
    <source>
        <strain evidence="1">BC8_1</strain>
    </source>
</reference>
<protein>
    <submittedName>
        <fullName evidence="1">Uncharacterized protein</fullName>
    </submittedName>
</protein>
<proteinExistence type="predicted"/>
<dbReference type="Proteomes" id="UP000430146">
    <property type="component" value="Unassembled WGS sequence"/>
</dbReference>
<gene>
    <name evidence="1" type="ORF">AELLOGFF_00109</name>
</gene>
<keyword evidence="2" id="KW-1185">Reference proteome</keyword>
<dbReference type="AlphaFoldDB" id="A0A5S9MPZ7"/>
<accession>A0A5S9MPZ7</accession>
<sequence>MDPRDRIPRDDWTDQDLLTRSEAAERLEAEIAEIAKKIEAGQSDDLLERRLAGMREALQHYRER</sequence>
<dbReference type="EMBL" id="CACSIP010000001">
    <property type="protein sequence ID" value="CAA0079116.1"/>
    <property type="molecule type" value="Genomic_DNA"/>
</dbReference>